<evidence type="ECO:0000256" key="1">
    <source>
        <dbReference type="SAM" id="MobiDB-lite"/>
    </source>
</evidence>
<accession>A0A6A6TJR6</accession>
<feature type="region of interest" description="Disordered" evidence="1">
    <location>
        <begin position="304"/>
        <end position="326"/>
    </location>
</feature>
<dbReference type="AlphaFoldDB" id="A0A6A6TJR6"/>
<evidence type="ECO:0000313" key="3">
    <source>
        <dbReference type="Proteomes" id="UP000799324"/>
    </source>
</evidence>
<evidence type="ECO:0000313" key="2">
    <source>
        <dbReference type="EMBL" id="KAF2659676.1"/>
    </source>
</evidence>
<keyword evidence="3" id="KW-1185">Reference proteome</keyword>
<proteinExistence type="predicted"/>
<reference evidence="2" key="1">
    <citation type="journal article" date="2020" name="Stud. Mycol.">
        <title>101 Dothideomycetes genomes: a test case for predicting lifestyles and emergence of pathogens.</title>
        <authorList>
            <person name="Haridas S."/>
            <person name="Albert R."/>
            <person name="Binder M."/>
            <person name="Bloem J."/>
            <person name="Labutti K."/>
            <person name="Salamov A."/>
            <person name="Andreopoulos B."/>
            <person name="Baker S."/>
            <person name="Barry K."/>
            <person name="Bills G."/>
            <person name="Bluhm B."/>
            <person name="Cannon C."/>
            <person name="Castanera R."/>
            <person name="Culley D."/>
            <person name="Daum C."/>
            <person name="Ezra D."/>
            <person name="Gonzalez J."/>
            <person name="Henrissat B."/>
            <person name="Kuo A."/>
            <person name="Liang C."/>
            <person name="Lipzen A."/>
            <person name="Lutzoni F."/>
            <person name="Magnuson J."/>
            <person name="Mondo S."/>
            <person name="Nolan M."/>
            <person name="Ohm R."/>
            <person name="Pangilinan J."/>
            <person name="Park H.-J."/>
            <person name="Ramirez L."/>
            <person name="Alfaro M."/>
            <person name="Sun H."/>
            <person name="Tritt A."/>
            <person name="Yoshinaga Y."/>
            <person name="Zwiers L.-H."/>
            <person name="Turgeon B."/>
            <person name="Goodwin S."/>
            <person name="Spatafora J."/>
            <person name="Crous P."/>
            <person name="Grigoriev I."/>
        </authorList>
    </citation>
    <scope>NUCLEOTIDE SEQUENCE</scope>
    <source>
        <strain evidence="2">CBS 122681</strain>
    </source>
</reference>
<protein>
    <submittedName>
        <fullName evidence="2">Uncharacterized protein</fullName>
    </submittedName>
</protein>
<feature type="compositionally biased region" description="Low complexity" evidence="1">
    <location>
        <begin position="197"/>
        <end position="214"/>
    </location>
</feature>
<feature type="compositionally biased region" description="Acidic residues" evidence="1">
    <location>
        <begin position="276"/>
        <end position="288"/>
    </location>
</feature>
<feature type="compositionally biased region" description="Basic and acidic residues" evidence="1">
    <location>
        <begin position="436"/>
        <end position="448"/>
    </location>
</feature>
<dbReference type="EMBL" id="MU004305">
    <property type="protein sequence ID" value="KAF2659676.1"/>
    <property type="molecule type" value="Genomic_DNA"/>
</dbReference>
<sequence length="460" mass="50520">MCSAALTAPAPSSHFTRLAFRLKDTTEATFTFHASPKPDMVLTFSPRPSPPRARKRCRAATDIDGEISCVYKKKRRLRLFLITSRLSPQYSFPATNIVDRGSSKIAVWAKQKALGRNILRKAAILNSVRRRAMYARDAEGGFGRSFVEQEREQKQLELARLAFAYGSHDTHTRPVIQRGPSFPPMTAVRVGDRFEVSGSPNIGSPSPNLSPVPSSDDDEIEQPIYQSPNDAYAYPPPRAQIPRRTHFPLPPSPLGLSNYDAFDLDDEIPDPYAHLDDDDDDQSFDDDDGAVRADDLLSSSAITSASSANPVATAEDRQGKVARTPPQKFYSDFSVLDPGEPVVGDYDQVDDGAHALWPSAFGAVPTATAEETPSPPVSSSPNFTALLATADAVSRRLSQGSEELESCSPNFPPRRLSSSNESVPYLPDSGFAIETNDQKEQDLSNERARQRKLMFLPFNS</sequence>
<organism evidence="2 3">
    <name type="scientific">Lophiostoma macrostomum CBS 122681</name>
    <dbReference type="NCBI Taxonomy" id="1314788"/>
    <lineage>
        <taxon>Eukaryota</taxon>
        <taxon>Fungi</taxon>
        <taxon>Dikarya</taxon>
        <taxon>Ascomycota</taxon>
        <taxon>Pezizomycotina</taxon>
        <taxon>Dothideomycetes</taxon>
        <taxon>Pleosporomycetidae</taxon>
        <taxon>Pleosporales</taxon>
        <taxon>Lophiostomataceae</taxon>
        <taxon>Lophiostoma</taxon>
    </lineage>
</organism>
<feature type="region of interest" description="Disordered" evidence="1">
    <location>
        <begin position="397"/>
        <end position="448"/>
    </location>
</feature>
<gene>
    <name evidence="2" type="ORF">K491DRAFT_712456</name>
</gene>
<feature type="region of interest" description="Disordered" evidence="1">
    <location>
        <begin position="195"/>
        <end position="290"/>
    </location>
</feature>
<name>A0A6A6TJR6_9PLEO</name>
<dbReference type="Proteomes" id="UP000799324">
    <property type="component" value="Unassembled WGS sequence"/>
</dbReference>
<dbReference type="OrthoDB" id="5387995at2759"/>